<dbReference type="GO" id="GO:0007165">
    <property type="term" value="P:signal transduction"/>
    <property type="evidence" value="ECO:0007669"/>
    <property type="project" value="UniProtKB-KW"/>
</dbReference>
<evidence type="ECO:0000256" key="9">
    <source>
        <dbReference type="PROSITE-ProRule" id="PRU00284"/>
    </source>
</evidence>
<keyword evidence="5 11" id="KW-1133">Transmembrane helix</keyword>
<gene>
    <name evidence="14" type="ORF">H9784_01505</name>
</gene>
<dbReference type="InterPro" id="IPR004089">
    <property type="entry name" value="MCPsignal_dom"/>
</dbReference>
<dbReference type="PANTHER" id="PTHR32089">
    <property type="entry name" value="METHYL-ACCEPTING CHEMOTAXIS PROTEIN MCPB"/>
    <property type="match status" value="1"/>
</dbReference>
<dbReference type="InterPro" id="IPR003660">
    <property type="entry name" value="HAMP_dom"/>
</dbReference>
<sequence>MKLFTKMTLTILCPALVGLVILGSVSYRSASSALLAQIENDIPTLLVSQEIGTELLFRTLRQGMEMPAQNVRVLETLRFYANGIKDEQDMADIDSLLAHYLSTTTGIAICGIVAPDGILLGCRSEGEDAPSKLRDSKVADREYVRQGLQGKASIGTYISKETGKLNTIVGVPVKDDGADVGVFFAGLDNARLSQLLLGRIKLGNKGAAYVYTLDGEVILHSDAAQLGRDDAAAAQFRAMQGKEAGRIEFVNDKGENKLLYFRLIPSENWYCCIELDEAETLAQVHTLRNLVIVLGVALALLVSAIIFVVARGITRPLGACSRVVEEAARGELEMSARTREDLHKAEGRGDEISVVARGVRHMIEGIKRLLGESEARAQEAVKATEEARAATARAEDAARQAENARREGMQAAASHLTEVVEVISAAAAQLSTQISRSDSTAAQSSARLAEAATAMSQMNATVREVARNASDASAMSAETRQKAEEGAAVVQQALVSIQETQQQAERLKGDMHQLNEHARAISAIMGVISDIADQTNLLALNAAIEAARAGDAGRGFAVVADEVRKLAEKTMASTSEVGNAIAAIQQSTAKSMESVDHAVAQIGQATELANRSGHSLTQIVSDAETTADEVRAIAAASEQQSAASEEINQSIVQVNDMSSETAEAMRQAAQAVTNLTAQAQRLEKLINEMKNC</sequence>
<name>A0A9D2HK67_9BACT</name>
<dbReference type="SMART" id="SM00283">
    <property type="entry name" value="MA"/>
    <property type="match status" value="1"/>
</dbReference>
<keyword evidence="4 11" id="KW-0812">Transmembrane</keyword>
<organism evidence="14 15">
    <name type="scientific">Candidatus Desulfovibrio intestinavium</name>
    <dbReference type="NCBI Taxonomy" id="2838534"/>
    <lineage>
        <taxon>Bacteria</taxon>
        <taxon>Pseudomonadati</taxon>
        <taxon>Thermodesulfobacteriota</taxon>
        <taxon>Desulfovibrionia</taxon>
        <taxon>Desulfovibrionales</taxon>
        <taxon>Desulfovibrionaceae</taxon>
        <taxon>Desulfovibrio</taxon>
    </lineage>
</organism>
<dbReference type="SMART" id="SM00304">
    <property type="entry name" value="HAMP"/>
    <property type="match status" value="1"/>
</dbReference>
<dbReference type="PROSITE" id="PS50111">
    <property type="entry name" value="CHEMOTAXIS_TRANSDUC_2"/>
    <property type="match status" value="1"/>
</dbReference>
<keyword evidence="14" id="KW-0418">Kinase</keyword>
<dbReference type="GO" id="GO:0016301">
    <property type="term" value="F:kinase activity"/>
    <property type="evidence" value="ECO:0007669"/>
    <property type="project" value="UniProtKB-KW"/>
</dbReference>
<keyword evidence="2" id="KW-1003">Cell membrane</keyword>
<evidence type="ECO:0000256" key="7">
    <source>
        <dbReference type="ARBA" id="ARBA00023224"/>
    </source>
</evidence>
<evidence type="ECO:0000256" key="8">
    <source>
        <dbReference type="ARBA" id="ARBA00029447"/>
    </source>
</evidence>
<keyword evidence="3" id="KW-0145">Chemotaxis</keyword>
<evidence type="ECO:0000259" key="12">
    <source>
        <dbReference type="PROSITE" id="PS50111"/>
    </source>
</evidence>
<feature type="domain" description="HAMP" evidence="13">
    <location>
        <begin position="311"/>
        <end position="371"/>
    </location>
</feature>
<evidence type="ECO:0000256" key="6">
    <source>
        <dbReference type="ARBA" id="ARBA00023136"/>
    </source>
</evidence>
<dbReference type="CDD" id="cd11386">
    <property type="entry name" value="MCP_signal"/>
    <property type="match status" value="1"/>
</dbReference>
<protein>
    <submittedName>
        <fullName evidence="14">Histidine kinase</fullName>
    </submittedName>
</protein>
<reference evidence="14" key="2">
    <citation type="submission" date="2021-04" db="EMBL/GenBank/DDBJ databases">
        <authorList>
            <person name="Gilroy R."/>
        </authorList>
    </citation>
    <scope>NUCLEOTIDE SEQUENCE</scope>
    <source>
        <strain evidence="14">5032</strain>
    </source>
</reference>
<accession>A0A9D2HK67</accession>
<feature type="transmembrane region" description="Helical" evidence="11">
    <location>
        <begin position="290"/>
        <end position="310"/>
    </location>
</feature>
<dbReference type="InterPro" id="IPR033479">
    <property type="entry name" value="dCache_1"/>
</dbReference>
<dbReference type="Pfam" id="PF00015">
    <property type="entry name" value="MCPsignal"/>
    <property type="match status" value="1"/>
</dbReference>
<evidence type="ECO:0000256" key="4">
    <source>
        <dbReference type="ARBA" id="ARBA00022692"/>
    </source>
</evidence>
<dbReference type="Gene3D" id="3.30.450.20">
    <property type="entry name" value="PAS domain"/>
    <property type="match status" value="1"/>
</dbReference>
<evidence type="ECO:0000256" key="3">
    <source>
        <dbReference type="ARBA" id="ARBA00022500"/>
    </source>
</evidence>
<dbReference type="GO" id="GO:0006935">
    <property type="term" value="P:chemotaxis"/>
    <property type="evidence" value="ECO:0007669"/>
    <property type="project" value="UniProtKB-KW"/>
</dbReference>
<dbReference type="Proteomes" id="UP000823821">
    <property type="component" value="Unassembled WGS sequence"/>
</dbReference>
<dbReference type="Gene3D" id="6.10.340.10">
    <property type="match status" value="1"/>
</dbReference>
<evidence type="ECO:0000256" key="1">
    <source>
        <dbReference type="ARBA" id="ARBA00004651"/>
    </source>
</evidence>
<evidence type="ECO:0000259" key="13">
    <source>
        <dbReference type="PROSITE" id="PS50885"/>
    </source>
</evidence>
<comment type="caution">
    <text evidence="14">The sequence shown here is derived from an EMBL/GenBank/DDBJ whole genome shotgun (WGS) entry which is preliminary data.</text>
</comment>
<keyword evidence="6 11" id="KW-0472">Membrane</keyword>
<evidence type="ECO:0000313" key="15">
    <source>
        <dbReference type="Proteomes" id="UP000823821"/>
    </source>
</evidence>
<feature type="domain" description="Methyl-accepting transducer" evidence="12">
    <location>
        <begin position="419"/>
        <end position="655"/>
    </location>
</feature>
<dbReference type="Gene3D" id="1.10.287.950">
    <property type="entry name" value="Methyl-accepting chemotaxis protein"/>
    <property type="match status" value="1"/>
</dbReference>
<evidence type="ECO:0000313" key="14">
    <source>
        <dbReference type="EMBL" id="HJA78236.1"/>
    </source>
</evidence>
<dbReference type="AlphaFoldDB" id="A0A9D2HK67"/>
<keyword evidence="7 9" id="KW-0807">Transducer</keyword>
<feature type="coiled-coil region" evidence="10">
    <location>
        <begin position="490"/>
        <end position="517"/>
    </location>
</feature>
<keyword evidence="14" id="KW-0808">Transferase</keyword>
<comment type="similarity">
    <text evidence="8">Belongs to the methyl-accepting chemotaxis (MCP) protein family.</text>
</comment>
<reference evidence="14" key="1">
    <citation type="journal article" date="2021" name="PeerJ">
        <title>Extensive microbial diversity within the chicken gut microbiome revealed by metagenomics and culture.</title>
        <authorList>
            <person name="Gilroy R."/>
            <person name="Ravi A."/>
            <person name="Getino M."/>
            <person name="Pursley I."/>
            <person name="Horton D.L."/>
            <person name="Alikhan N.F."/>
            <person name="Baker D."/>
            <person name="Gharbi K."/>
            <person name="Hall N."/>
            <person name="Watson M."/>
            <person name="Adriaenssens E.M."/>
            <person name="Foster-Nyarko E."/>
            <person name="Jarju S."/>
            <person name="Secka A."/>
            <person name="Antonio M."/>
            <person name="Oren A."/>
            <person name="Chaudhuri R.R."/>
            <person name="La Ragione R."/>
            <person name="Hildebrand F."/>
            <person name="Pallen M.J."/>
        </authorList>
    </citation>
    <scope>NUCLEOTIDE SEQUENCE</scope>
    <source>
        <strain evidence="14">5032</strain>
    </source>
</reference>
<evidence type="ECO:0000256" key="5">
    <source>
        <dbReference type="ARBA" id="ARBA00022989"/>
    </source>
</evidence>
<dbReference type="CDD" id="cd18773">
    <property type="entry name" value="PDC1_HK_sensor"/>
    <property type="match status" value="1"/>
</dbReference>
<dbReference type="EMBL" id="DWZD01000011">
    <property type="protein sequence ID" value="HJA78236.1"/>
    <property type="molecule type" value="Genomic_DNA"/>
</dbReference>
<dbReference type="CDD" id="cd18774">
    <property type="entry name" value="PDC2_HK_sensor"/>
    <property type="match status" value="1"/>
</dbReference>
<dbReference type="SUPFAM" id="SSF58104">
    <property type="entry name" value="Methyl-accepting chemotaxis protein (MCP) signaling domain"/>
    <property type="match status" value="1"/>
</dbReference>
<feature type="coiled-coil region" evidence="10">
    <location>
        <begin position="665"/>
        <end position="692"/>
    </location>
</feature>
<proteinExistence type="inferred from homology"/>
<dbReference type="GO" id="GO:0005886">
    <property type="term" value="C:plasma membrane"/>
    <property type="evidence" value="ECO:0007669"/>
    <property type="project" value="UniProtKB-SubCell"/>
</dbReference>
<dbReference type="PROSITE" id="PS50885">
    <property type="entry name" value="HAMP"/>
    <property type="match status" value="1"/>
</dbReference>
<feature type="coiled-coil region" evidence="10">
    <location>
        <begin position="380"/>
        <end position="407"/>
    </location>
</feature>
<evidence type="ECO:0000256" key="11">
    <source>
        <dbReference type="SAM" id="Phobius"/>
    </source>
</evidence>
<evidence type="ECO:0000256" key="2">
    <source>
        <dbReference type="ARBA" id="ARBA00022475"/>
    </source>
</evidence>
<keyword evidence="10" id="KW-0175">Coiled coil</keyword>
<dbReference type="Pfam" id="PF02743">
    <property type="entry name" value="dCache_1"/>
    <property type="match status" value="1"/>
</dbReference>
<evidence type="ECO:0000256" key="10">
    <source>
        <dbReference type="SAM" id="Coils"/>
    </source>
</evidence>
<comment type="subcellular location">
    <subcellularLocation>
        <location evidence="1">Cell membrane</location>
        <topology evidence="1">Multi-pass membrane protein</topology>
    </subcellularLocation>
</comment>
<dbReference type="PANTHER" id="PTHR32089:SF112">
    <property type="entry name" value="LYSOZYME-LIKE PROTEIN-RELATED"/>
    <property type="match status" value="1"/>
</dbReference>